<dbReference type="AlphaFoldDB" id="A0ABD6AZ73"/>
<reference evidence="1 2" key="1">
    <citation type="journal article" date="2019" name="Int. J. Syst. Evol. Microbiol.">
        <title>The Global Catalogue of Microorganisms (GCM) 10K type strain sequencing project: providing services to taxonomists for standard genome sequencing and annotation.</title>
        <authorList>
            <consortium name="The Broad Institute Genomics Platform"/>
            <consortium name="The Broad Institute Genome Sequencing Center for Infectious Disease"/>
            <person name="Wu L."/>
            <person name="Ma J."/>
        </authorList>
    </citation>
    <scope>NUCLEOTIDE SEQUENCE [LARGE SCALE GENOMIC DNA]</scope>
    <source>
        <strain evidence="1 2">CGMCC 1.12563</strain>
    </source>
</reference>
<keyword evidence="2" id="KW-1185">Reference proteome</keyword>
<dbReference type="Proteomes" id="UP001597187">
    <property type="component" value="Unassembled WGS sequence"/>
</dbReference>
<proteinExistence type="predicted"/>
<organism evidence="1 2">
    <name type="scientific">Halomarina rubra</name>
    <dbReference type="NCBI Taxonomy" id="2071873"/>
    <lineage>
        <taxon>Archaea</taxon>
        <taxon>Methanobacteriati</taxon>
        <taxon>Methanobacteriota</taxon>
        <taxon>Stenosarchaea group</taxon>
        <taxon>Halobacteria</taxon>
        <taxon>Halobacteriales</taxon>
        <taxon>Natronomonadaceae</taxon>
        <taxon>Halomarina</taxon>
    </lineage>
</organism>
<comment type="caution">
    <text evidence="1">The sequence shown here is derived from an EMBL/GenBank/DDBJ whole genome shotgun (WGS) entry which is preliminary data.</text>
</comment>
<dbReference type="RefSeq" id="WP_250875065.1">
    <property type="nucleotide sequence ID" value="NZ_JALXFV010000008.1"/>
</dbReference>
<evidence type="ECO:0000313" key="2">
    <source>
        <dbReference type="Proteomes" id="UP001597187"/>
    </source>
</evidence>
<dbReference type="EMBL" id="JBHUDC010000008">
    <property type="protein sequence ID" value="MFD1515141.1"/>
    <property type="molecule type" value="Genomic_DNA"/>
</dbReference>
<evidence type="ECO:0000313" key="1">
    <source>
        <dbReference type="EMBL" id="MFD1515141.1"/>
    </source>
</evidence>
<name>A0ABD6AZ73_9EURY</name>
<protein>
    <submittedName>
        <fullName evidence="1">Uncharacterized protein</fullName>
    </submittedName>
</protein>
<accession>A0ABD6AZ73</accession>
<gene>
    <name evidence="1" type="ORF">ACFSBT_17815</name>
</gene>
<sequence length="158" mass="17182">MEDTAGRAKESIIVVGERSVFGVELFVQIRHSLLGESEQAIVDVLNEAVFFEITESLASVLSANIDSGNHSIARNCFGSHIAHIAKALENGVIGWTHPAGALSHLFCAVCVSDTHMNADTYPNGIQWQKYVCRWHHGGANGVKLCASRTHWNMEVATP</sequence>